<evidence type="ECO:0000313" key="5">
    <source>
        <dbReference type="EMBL" id="KAK9275423.1"/>
    </source>
</evidence>
<evidence type="ECO:0000256" key="2">
    <source>
        <dbReference type="ARBA" id="ARBA00022729"/>
    </source>
</evidence>
<dbReference type="Pfam" id="PF13947">
    <property type="entry name" value="GUB_WAK_bind"/>
    <property type="match status" value="1"/>
</dbReference>
<dbReference type="GO" id="GO:0030247">
    <property type="term" value="F:polysaccharide binding"/>
    <property type="evidence" value="ECO:0007669"/>
    <property type="project" value="InterPro"/>
</dbReference>
<gene>
    <name evidence="5" type="ORF">L1049_022687</name>
</gene>
<evidence type="ECO:0000256" key="1">
    <source>
        <dbReference type="ARBA" id="ARBA00004167"/>
    </source>
</evidence>
<feature type="signal peptide" evidence="3">
    <location>
        <begin position="1"/>
        <end position="20"/>
    </location>
</feature>
<dbReference type="EMBL" id="JBBPBK010000011">
    <property type="protein sequence ID" value="KAK9275423.1"/>
    <property type="molecule type" value="Genomic_DNA"/>
</dbReference>
<keyword evidence="2 3" id="KW-0732">Signal</keyword>
<dbReference type="InterPro" id="IPR025287">
    <property type="entry name" value="WAK_GUB"/>
</dbReference>
<evidence type="ECO:0000256" key="3">
    <source>
        <dbReference type="SAM" id="SignalP"/>
    </source>
</evidence>
<dbReference type="Proteomes" id="UP001415857">
    <property type="component" value="Unassembled WGS sequence"/>
</dbReference>
<feature type="chain" id="PRO_5043026407" description="Wall-associated receptor kinase galacturonan-binding domain-containing protein" evidence="3">
    <location>
        <begin position="21"/>
        <end position="116"/>
    </location>
</feature>
<feature type="domain" description="Wall-associated receptor kinase galacturonan-binding" evidence="4">
    <location>
        <begin position="25"/>
        <end position="64"/>
    </location>
</feature>
<accession>A0AAP0WRJ9</accession>
<dbReference type="AlphaFoldDB" id="A0AAP0WRJ9"/>
<organism evidence="5 6">
    <name type="scientific">Liquidambar formosana</name>
    <name type="common">Formosan gum</name>
    <dbReference type="NCBI Taxonomy" id="63359"/>
    <lineage>
        <taxon>Eukaryota</taxon>
        <taxon>Viridiplantae</taxon>
        <taxon>Streptophyta</taxon>
        <taxon>Embryophyta</taxon>
        <taxon>Tracheophyta</taxon>
        <taxon>Spermatophyta</taxon>
        <taxon>Magnoliopsida</taxon>
        <taxon>eudicotyledons</taxon>
        <taxon>Gunneridae</taxon>
        <taxon>Pentapetalae</taxon>
        <taxon>Saxifragales</taxon>
        <taxon>Altingiaceae</taxon>
        <taxon>Liquidambar</taxon>
    </lineage>
</organism>
<name>A0AAP0WRJ9_LIQFO</name>
<keyword evidence="6" id="KW-1185">Reference proteome</keyword>
<evidence type="ECO:0000259" key="4">
    <source>
        <dbReference type="Pfam" id="PF13947"/>
    </source>
</evidence>
<proteinExistence type="predicted"/>
<comment type="subcellular location">
    <subcellularLocation>
        <location evidence="1">Membrane</location>
        <topology evidence="1">Single-pass membrane protein</topology>
    </subcellularLocation>
</comment>
<dbReference type="GO" id="GO:0016020">
    <property type="term" value="C:membrane"/>
    <property type="evidence" value="ECO:0007669"/>
    <property type="project" value="UniProtKB-SubCell"/>
</dbReference>
<protein>
    <recommendedName>
        <fullName evidence="4">Wall-associated receptor kinase galacturonan-binding domain-containing protein</fullName>
    </recommendedName>
</protein>
<comment type="caution">
    <text evidence="5">The sequence shown here is derived from an EMBL/GenBank/DDBJ whole genome shotgun (WGS) entry which is preliminary data.</text>
</comment>
<reference evidence="5 6" key="1">
    <citation type="journal article" date="2024" name="Plant J.">
        <title>Genome sequences and population genomics reveal climatic adaptation and genomic divergence between two closely related sweetgum species.</title>
        <authorList>
            <person name="Xu W.Q."/>
            <person name="Ren C.Q."/>
            <person name="Zhang X.Y."/>
            <person name="Comes H.P."/>
            <person name="Liu X.H."/>
            <person name="Li Y.G."/>
            <person name="Kettle C.J."/>
            <person name="Jalonen R."/>
            <person name="Gaisberger H."/>
            <person name="Ma Y.Z."/>
            <person name="Qiu Y.X."/>
        </authorList>
    </citation>
    <scope>NUCLEOTIDE SEQUENCE [LARGE SCALE GENOMIC DNA]</scope>
    <source>
        <strain evidence="5">Hangzhou</strain>
    </source>
</reference>
<evidence type="ECO:0000313" key="6">
    <source>
        <dbReference type="Proteomes" id="UP001415857"/>
    </source>
</evidence>
<sequence length="116" mass="13020">MAPLFMFLILFTSIILDIEAYEANCPIVKCGHGAPDLRSPFRVQGRQPKHCGHPGFELKGNENHHDNEKLLGHNINLEMEDTSDTAIKGVFNELRIGLGHGDFANTLEGKRIYVDY</sequence>